<evidence type="ECO:0000256" key="6">
    <source>
        <dbReference type="ARBA" id="ARBA00038369"/>
    </source>
</evidence>
<evidence type="ECO:0000256" key="4">
    <source>
        <dbReference type="ARBA" id="ARBA00023004"/>
    </source>
</evidence>
<gene>
    <name evidence="10" type="ORF">CA615_06495</name>
</gene>
<dbReference type="NCBIfam" id="TIGR03289">
    <property type="entry name" value="frhB"/>
    <property type="match status" value="1"/>
</dbReference>
<keyword evidence="4" id="KW-0408">Iron</keyword>
<dbReference type="InterPro" id="IPR017679">
    <property type="entry name" value="FrhB_archaea"/>
</dbReference>
<dbReference type="RefSeq" id="WP_011406881.1">
    <property type="nucleotide sequence ID" value="NZ_CATZNA010000057.1"/>
</dbReference>
<evidence type="ECO:0000256" key="3">
    <source>
        <dbReference type="ARBA" id="ARBA00023002"/>
    </source>
</evidence>
<dbReference type="PANTHER" id="PTHR31332:SF6">
    <property type="entry name" value="FORMATE DEHYDROGENASE SUBUNIT BETA"/>
    <property type="match status" value="1"/>
</dbReference>
<evidence type="ECO:0000313" key="11">
    <source>
        <dbReference type="Proteomes" id="UP000248557"/>
    </source>
</evidence>
<dbReference type="GO" id="GO:0050660">
    <property type="term" value="F:flavin adenine dinucleotide binding"/>
    <property type="evidence" value="ECO:0007669"/>
    <property type="project" value="InterPro"/>
</dbReference>
<dbReference type="InterPro" id="IPR045220">
    <property type="entry name" value="FRHB/FDHB/HCAR-like"/>
</dbReference>
<dbReference type="NCBIfam" id="NF006807">
    <property type="entry name" value="PRK09325.1"/>
    <property type="match status" value="1"/>
</dbReference>
<dbReference type="GO" id="GO:0051536">
    <property type="term" value="F:iron-sulfur cluster binding"/>
    <property type="evidence" value="ECO:0007669"/>
    <property type="project" value="UniProtKB-KW"/>
</dbReference>
<reference evidence="10 11" key="1">
    <citation type="submission" date="2017-05" db="EMBL/GenBank/DDBJ databases">
        <title>Host range expansion of the Methanosphaera genus to humans and monogastric animals involves recent and extensive reduction in genome content.</title>
        <authorList>
            <person name="Hoedt E.C."/>
            <person name="Volmer J.G."/>
            <person name="Parks D.H."/>
            <person name="Rosewarne C.P."/>
            <person name="Denman S.E."/>
            <person name="Mcsweeney C.S."/>
            <person name="O Cuiv P."/>
            <person name="Hugenholtz P."/>
            <person name="Tyson G.W."/>
            <person name="Morrison M."/>
        </authorList>
    </citation>
    <scope>NUCLEOTIDE SEQUENCE [LARGE SCALE GENOMIC DNA]</scope>
    <source>
        <strain evidence="10 11">PA5</strain>
    </source>
</reference>
<evidence type="ECO:0000259" key="9">
    <source>
        <dbReference type="Pfam" id="PF04432"/>
    </source>
</evidence>
<dbReference type="GO" id="GO:0050454">
    <property type="term" value="F:coenzyme F420 hydrogenase activity"/>
    <property type="evidence" value="ECO:0007669"/>
    <property type="project" value="UniProtKB-EC"/>
</dbReference>
<feature type="domain" description="Coenzyme F420 hydrogenase/dehydrogenase beta subunit N-terminal" evidence="8">
    <location>
        <begin position="14"/>
        <end position="90"/>
    </location>
</feature>
<dbReference type="Proteomes" id="UP000248557">
    <property type="component" value="Unassembled WGS sequence"/>
</dbReference>
<dbReference type="Gene3D" id="3.10.450.750">
    <property type="match status" value="1"/>
</dbReference>
<evidence type="ECO:0000256" key="2">
    <source>
        <dbReference type="ARBA" id="ARBA00022723"/>
    </source>
</evidence>
<dbReference type="EMBL" id="NGJK01000081">
    <property type="protein sequence ID" value="RAP02604.1"/>
    <property type="molecule type" value="Genomic_DNA"/>
</dbReference>
<protein>
    <recommendedName>
        <fullName evidence="7">Coenzyme F420 hydrogenase subunit beta</fullName>
        <ecNumber evidence="7">1.12.98.1</ecNumber>
    </recommendedName>
</protein>
<dbReference type="InterPro" id="IPR007516">
    <property type="entry name" value="Co_F420_Hydgase/DH_bsu_N"/>
</dbReference>
<dbReference type="InterPro" id="IPR007525">
    <property type="entry name" value="FrhB_FdhB_C"/>
</dbReference>
<organism evidence="10 11">
    <name type="scientific">Methanosphaera stadtmanae</name>
    <dbReference type="NCBI Taxonomy" id="2317"/>
    <lineage>
        <taxon>Archaea</taxon>
        <taxon>Methanobacteriati</taxon>
        <taxon>Methanobacteriota</taxon>
        <taxon>Methanomada group</taxon>
        <taxon>Methanobacteria</taxon>
        <taxon>Methanobacteriales</taxon>
        <taxon>Methanobacteriaceae</taxon>
        <taxon>Methanosphaera</taxon>
    </lineage>
</organism>
<comment type="caution">
    <text evidence="10">The sequence shown here is derived from an EMBL/GenBank/DDBJ whole genome shotgun (WGS) entry which is preliminary data.</text>
</comment>
<comment type="similarity">
    <text evidence="6">Belongs to the FrhB family.</text>
</comment>
<keyword evidence="2" id="KW-0479">Metal-binding</keyword>
<dbReference type="OMA" id="REYGCEK"/>
<evidence type="ECO:0000313" key="10">
    <source>
        <dbReference type="EMBL" id="RAP02604.1"/>
    </source>
</evidence>
<proteinExistence type="inferred from homology"/>
<dbReference type="GO" id="GO:0052592">
    <property type="term" value="F:oxidoreductase activity, acting on CH or CH2 groups, with an iron-sulfur protein as acceptor"/>
    <property type="evidence" value="ECO:0007669"/>
    <property type="project" value="TreeGrafter"/>
</dbReference>
<dbReference type="AlphaFoldDB" id="A0A328Q0S7"/>
<evidence type="ECO:0000256" key="5">
    <source>
        <dbReference type="ARBA" id="ARBA00023014"/>
    </source>
</evidence>
<name>A0A328Q0S7_9EURY</name>
<evidence type="ECO:0000259" key="8">
    <source>
        <dbReference type="Pfam" id="PF04422"/>
    </source>
</evidence>
<sequence>MIQDSVLGPHQEIITAKAADNKVLSKAQDGGIVSAILIYALEENIIDGTIVAGPGDEPWKPEPLVATTKKEILKGAGTKYTMCPNLSVIKEATREYGLEKIGTVGTPCQVMGLRKMQTYPLGVRNVVDKIALSIGIYCMENFPYESLKTFINDKVGVTPSQVTKMNITKGKLFITHTGGEGKIPLKETHGYEQAGCNYCMDYVAELSDLSCGSVGAKPGWSTIIKRTDKGASLIDKAIKEGVLETTETNEGKFGLEMLRKLSTNKKKKHQKRIDKQIDYGLNMPFTHSKDKNDPLENR</sequence>
<dbReference type="Pfam" id="PF04422">
    <property type="entry name" value="FrhB_FdhB_N"/>
    <property type="match status" value="1"/>
</dbReference>
<feature type="domain" description="Coenzyme F420 hydrogenase/dehydrogenase beta subunit C-terminal" evidence="9">
    <location>
        <begin position="99"/>
        <end position="249"/>
    </location>
</feature>
<comment type="cofactor">
    <cofactor evidence="1">
        <name>FAD</name>
        <dbReference type="ChEBI" id="CHEBI:57692"/>
    </cofactor>
</comment>
<dbReference type="GeneID" id="3856138"/>
<evidence type="ECO:0000256" key="7">
    <source>
        <dbReference type="NCBIfam" id="TIGR03289"/>
    </source>
</evidence>
<evidence type="ECO:0000256" key="1">
    <source>
        <dbReference type="ARBA" id="ARBA00001974"/>
    </source>
</evidence>
<dbReference type="GO" id="GO:0016151">
    <property type="term" value="F:nickel cation binding"/>
    <property type="evidence" value="ECO:0007669"/>
    <property type="project" value="InterPro"/>
</dbReference>
<dbReference type="Pfam" id="PF04432">
    <property type="entry name" value="FrhB_FdhB_C"/>
    <property type="match status" value="1"/>
</dbReference>
<accession>A0A328Q0S7</accession>
<dbReference type="PANTHER" id="PTHR31332">
    <property type="entry name" value="7-HYDROXYMETHYL CHLOROPHYLL A REDUCTASE, CHLOROPLASTIC"/>
    <property type="match status" value="1"/>
</dbReference>
<keyword evidence="3" id="KW-0560">Oxidoreductase</keyword>
<keyword evidence="5" id="KW-0411">Iron-sulfur</keyword>
<dbReference type="EC" id="1.12.98.1" evidence="7"/>